<protein>
    <recommendedName>
        <fullName evidence="3">Peptidase M60 domain-containing protein</fullName>
    </recommendedName>
</protein>
<evidence type="ECO:0000313" key="1">
    <source>
        <dbReference type="EMBL" id="MCC5464564.1"/>
    </source>
</evidence>
<dbReference type="Proteomes" id="UP001165492">
    <property type="component" value="Unassembled WGS sequence"/>
</dbReference>
<sequence>MNQHNSERDATINNSISGLWTLESSTEHFGKDYNSSASSLQIKEELRLDIDGNYPQKAASGTWRLNNFYVHWVAKLQEVESNSWTGHIWYKDGDISQFPYTSITIKLEGITQQTAKLMFTSGDSFTHTSYYKRQSPYFHPVEFEYDSEDGVMAVTSIQTHAHPNHPHSLPNETLSIETVYRRAGFDVGLSSGASTIPISEAGLDIRWSDAEMHDAMQQHWSEYSESARWALWVFFASLHEDGPSLGGIMFDSIGSQHRQGTAIFNRSFITKAPERETHPEAWVQRMKFWTACHEIGHGFNLAHSWQKAMGTPWMPLENEPEARSFMNYPYSVQGGEKTFFENFEYRFSNDELLFLRHAPERFVKMGDAEWFDHHGFEQHNVLQNSSFKLDIRVNRETTRYEFLEPVVIELKMTNNTTEPHIINKNLLSDFTNMTVIVKKHGKVAKQILPYVRYIQQPENIVIPSGQSIYQSLFVSVGKEGWIIAEPGDYLIQVALHLKNEDIVSKELRIRVEPPMDRVEDFLAQDLFSDEIGRILYFDGSQYFKKGNDVLRTITEQIPHRKVSIHAQVALSLPMTKYYKKLGARKTIQISPPKLEEAKQILFPSLVEQSYVAANTLGHIDYKYYMEQFSNAIAFQYGQPTEAAVIQKKLYQTLTDRNVKADVLQEIKEKEEKYASMANRH</sequence>
<dbReference type="EMBL" id="JAJHJB010000003">
    <property type="protein sequence ID" value="MCC5464564.1"/>
    <property type="molecule type" value="Genomic_DNA"/>
</dbReference>
<name>A0ABS8HPR6_9FIRM</name>
<accession>A0ABS8HPR6</accession>
<gene>
    <name evidence="1" type="ORF">LMF89_04190</name>
</gene>
<dbReference type="SUPFAM" id="SSF55486">
    <property type="entry name" value="Metalloproteases ('zincins'), catalytic domain"/>
    <property type="match status" value="1"/>
</dbReference>
<proteinExistence type="predicted"/>
<dbReference type="RefSeq" id="WP_229533996.1">
    <property type="nucleotide sequence ID" value="NZ_JAJHJB010000003.1"/>
</dbReference>
<organism evidence="1 2">
    <name type="scientific">Pelosinus baikalensis</name>
    <dbReference type="NCBI Taxonomy" id="2892015"/>
    <lineage>
        <taxon>Bacteria</taxon>
        <taxon>Bacillati</taxon>
        <taxon>Bacillota</taxon>
        <taxon>Negativicutes</taxon>
        <taxon>Selenomonadales</taxon>
        <taxon>Sporomusaceae</taxon>
        <taxon>Pelosinus</taxon>
    </lineage>
</organism>
<evidence type="ECO:0008006" key="3">
    <source>
        <dbReference type="Google" id="ProtNLM"/>
    </source>
</evidence>
<keyword evidence="2" id="KW-1185">Reference proteome</keyword>
<comment type="caution">
    <text evidence="1">The sequence shown here is derived from an EMBL/GenBank/DDBJ whole genome shotgun (WGS) entry which is preliminary data.</text>
</comment>
<reference evidence="1" key="1">
    <citation type="submission" date="2021-11" db="EMBL/GenBank/DDBJ databases">
        <title>Description of a new species Pelosinus isolated from the bottom sediments of Lake Baikal.</title>
        <authorList>
            <person name="Zakharyuk A."/>
        </authorList>
    </citation>
    <scope>NUCLEOTIDE SEQUENCE</scope>
    <source>
        <strain evidence="1">Bkl1</strain>
    </source>
</reference>
<evidence type="ECO:0000313" key="2">
    <source>
        <dbReference type="Proteomes" id="UP001165492"/>
    </source>
</evidence>